<dbReference type="Gene3D" id="3.40.50.300">
    <property type="entry name" value="P-loop containing nucleotide triphosphate hydrolases"/>
    <property type="match status" value="1"/>
</dbReference>
<dbReference type="Proteomes" id="UP001235939">
    <property type="component" value="Chromosome 21"/>
</dbReference>
<evidence type="ECO:0000256" key="4">
    <source>
        <dbReference type="ARBA" id="ARBA00049117"/>
    </source>
</evidence>
<dbReference type="InterPro" id="IPR006762">
    <property type="entry name" value="Gtr1_RagA"/>
</dbReference>
<dbReference type="InterPro" id="IPR027417">
    <property type="entry name" value="P-loop_NTPase"/>
</dbReference>
<dbReference type="SUPFAM" id="SSF52540">
    <property type="entry name" value="P-loop containing nucleoside triphosphate hydrolases"/>
    <property type="match status" value="1"/>
</dbReference>
<dbReference type="EMBL" id="CP092883">
    <property type="protein sequence ID" value="UYV82202.1"/>
    <property type="molecule type" value="Genomic_DNA"/>
</dbReference>
<dbReference type="CDD" id="cd11384">
    <property type="entry name" value="RagA_like"/>
    <property type="match status" value="1"/>
</dbReference>
<dbReference type="PANTHER" id="PTHR11259">
    <property type="entry name" value="RAS-RELATED GTP BINDING RAG/GTR YEAST"/>
    <property type="match status" value="1"/>
</dbReference>
<organism evidence="6 7">
    <name type="scientific">Cordylochernes scorpioides</name>
    <dbReference type="NCBI Taxonomy" id="51811"/>
    <lineage>
        <taxon>Eukaryota</taxon>
        <taxon>Metazoa</taxon>
        <taxon>Ecdysozoa</taxon>
        <taxon>Arthropoda</taxon>
        <taxon>Chelicerata</taxon>
        <taxon>Arachnida</taxon>
        <taxon>Pseudoscorpiones</taxon>
        <taxon>Cheliferoidea</taxon>
        <taxon>Chernetidae</taxon>
        <taxon>Cordylochernes</taxon>
    </lineage>
</organism>
<accession>A0ABY6LPX3</accession>
<comment type="catalytic activity">
    <reaction evidence="4">
        <text>GTP + H2O = GDP + phosphate + H(+)</text>
        <dbReference type="Rhea" id="RHEA:19669"/>
        <dbReference type="ChEBI" id="CHEBI:15377"/>
        <dbReference type="ChEBI" id="CHEBI:15378"/>
        <dbReference type="ChEBI" id="CHEBI:37565"/>
        <dbReference type="ChEBI" id="CHEBI:43474"/>
        <dbReference type="ChEBI" id="CHEBI:58189"/>
    </reaction>
    <physiologicalReaction direction="left-to-right" evidence="4">
        <dbReference type="Rhea" id="RHEA:19670"/>
    </physiologicalReaction>
</comment>
<reference evidence="6 7" key="1">
    <citation type="submission" date="2022-01" db="EMBL/GenBank/DDBJ databases">
        <title>A chromosomal length assembly of Cordylochernes scorpioides.</title>
        <authorList>
            <person name="Zeh D."/>
            <person name="Zeh J."/>
        </authorList>
    </citation>
    <scope>NUCLEOTIDE SEQUENCE [LARGE SCALE GENOMIC DNA]</scope>
    <source>
        <strain evidence="6">IN4F17</strain>
        <tissue evidence="6">Whole Body</tissue>
    </source>
</reference>
<evidence type="ECO:0000256" key="5">
    <source>
        <dbReference type="RuleBase" id="RU367014"/>
    </source>
</evidence>
<sequence>MLWLQVLLMGKSGSGKTSMRSIIFANYIARDTRRLGATIEVEHSHVRFLGNLVLNLWDCGGQEAFMENYFVNQRDNIFRNVEVLIYVFDVESRELDKDLHYYQSCLEAIAQNSRDAKIFCLIHKMDLLSEEERELTFRGREDSLLELSLPLVCTCFQTSIWDETLYMVMFLSSGICPTYCQEKVKKKRPSQQYHSLSNGSCAQAWSSIVYALIPNVQQLEFNLQTFADILDADEVLLFERATFLVSQCSPPHLGDVLRPTPAQMISHSKRKDHRDIHRFEKVSNIIKQFKLSCSKLAAQFQCMEVRNSHFDAFIDIFTPNTYVMVVMSDPDIPSAVTRINIQNARKHFEKLEGCKSSSSLGSK</sequence>
<comment type="similarity">
    <text evidence="1 5">Belongs to the GTR/RAG GTP-binding protein family.</text>
</comment>
<protein>
    <submittedName>
        <fullName evidence="6">RRAGB</fullName>
    </submittedName>
</protein>
<evidence type="ECO:0000313" key="7">
    <source>
        <dbReference type="Proteomes" id="UP001235939"/>
    </source>
</evidence>
<evidence type="ECO:0000256" key="3">
    <source>
        <dbReference type="ARBA" id="ARBA00023134"/>
    </source>
</evidence>
<name>A0ABY6LPX3_9ARAC</name>
<dbReference type="Pfam" id="PF04670">
    <property type="entry name" value="Gtr1_RagA"/>
    <property type="match status" value="2"/>
</dbReference>
<proteinExistence type="inferred from homology"/>
<keyword evidence="7" id="KW-1185">Reference proteome</keyword>
<keyword evidence="2 5" id="KW-0547">Nucleotide-binding</keyword>
<evidence type="ECO:0000256" key="2">
    <source>
        <dbReference type="ARBA" id="ARBA00022741"/>
    </source>
</evidence>
<dbReference type="Gene3D" id="3.30.450.190">
    <property type="match status" value="1"/>
</dbReference>
<dbReference type="InterPro" id="IPR039397">
    <property type="entry name" value="RagA/B"/>
</dbReference>
<keyword evidence="3 5" id="KW-0342">GTP-binding</keyword>
<evidence type="ECO:0000256" key="1">
    <source>
        <dbReference type="ARBA" id="ARBA00007756"/>
    </source>
</evidence>
<gene>
    <name evidence="6" type="ORF">LAZ67_21001324</name>
</gene>
<evidence type="ECO:0000313" key="6">
    <source>
        <dbReference type="EMBL" id="UYV82202.1"/>
    </source>
</evidence>
<dbReference type="PANTHER" id="PTHR11259:SF1">
    <property type="entry name" value="RAS-RELATED GTP-BINDING PROTEIN"/>
    <property type="match status" value="1"/>
</dbReference>